<name>A0A7K3WKQ2_9FLAO</name>
<evidence type="ECO:0000256" key="1">
    <source>
        <dbReference type="SAM" id="Phobius"/>
    </source>
</evidence>
<sequence length="191" mass="22275">MIVYYAMGKNKLIVWFSAWLAFMILVVFLTQPDSRPSKFDEVSFQTTESAELYFRNVRSFYYNFREEGGGAFDAYRFSALYEDTLSFGVRFVIYNSWRQNMAFVRVDTNYTKFAATDYLVSASANGDIDSIRPPDQYNESHYDFAKNVFLAARAKNRIGIPQKTDTLWVSESDMANIRQTLRDYFKLIGKI</sequence>
<keyword evidence="1" id="KW-0812">Transmembrane</keyword>
<proteinExistence type="predicted"/>
<keyword evidence="3" id="KW-1185">Reference proteome</keyword>
<dbReference type="RefSeq" id="WP_163282789.1">
    <property type="nucleotide sequence ID" value="NZ_JAAGVY010000001.1"/>
</dbReference>
<protein>
    <submittedName>
        <fullName evidence="2">Uncharacterized protein</fullName>
    </submittedName>
</protein>
<gene>
    <name evidence="2" type="ORF">G3O08_00970</name>
</gene>
<comment type="caution">
    <text evidence="2">The sequence shown here is derived from an EMBL/GenBank/DDBJ whole genome shotgun (WGS) entry which is preliminary data.</text>
</comment>
<feature type="transmembrane region" description="Helical" evidence="1">
    <location>
        <begin position="12"/>
        <end position="30"/>
    </location>
</feature>
<dbReference type="AlphaFoldDB" id="A0A7K3WKQ2"/>
<keyword evidence="1" id="KW-0472">Membrane</keyword>
<dbReference type="EMBL" id="JAAGVY010000001">
    <property type="protein sequence ID" value="NEN22074.1"/>
    <property type="molecule type" value="Genomic_DNA"/>
</dbReference>
<reference evidence="2 3" key="1">
    <citation type="submission" date="2020-02" db="EMBL/GenBank/DDBJ databases">
        <title>Out from the shadows clarifying the taxonomy of the family Cryomorphaceae and related taxa by utilizing the GTDB taxonomic framework.</title>
        <authorList>
            <person name="Bowman J.P."/>
        </authorList>
    </citation>
    <scope>NUCLEOTIDE SEQUENCE [LARGE SCALE GENOMIC DNA]</scope>
    <source>
        <strain evidence="2 3">QSSC 1-22</strain>
    </source>
</reference>
<accession>A0A7K3WKQ2</accession>
<evidence type="ECO:0000313" key="2">
    <source>
        <dbReference type="EMBL" id="NEN22074.1"/>
    </source>
</evidence>
<dbReference type="Proteomes" id="UP000486602">
    <property type="component" value="Unassembled WGS sequence"/>
</dbReference>
<keyword evidence="1" id="KW-1133">Transmembrane helix</keyword>
<organism evidence="2 3">
    <name type="scientific">Cryomorpha ignava</name>
    <dbReference type="NCBI Taxonomy" id="101383"/>
    <lineage>
        <taxon>Bacteria</taxon>
        <taxon>Pseudomonadati</taxon>
        <taxon>Bacteroidota</taxon>
        <taxon>Flavobacteriia</taxon>
        <taxon>Flavobacteriales</taxon>
        <taxon>Cryomorphaceae</taxon>
        <taxon>Cryomorpha</taxon>
    </lineage>
</organism>
<evidence type="ECO:0000313" key="3">
    <source>
        <dbReference type="Proteomes" id="UP000486602"/>
    </source>
</evidence>